<dbReference type="InterPro" id="IPR043519">
    <property type="entry name" value="NT_sf"/>
</dbReference>
<evidence type="ECO:0000313" key="15">
    <source>
        <dbReference type="EMBL" id="QHT87418.1"/>
    </source>
</evidence>
<dbReference type="InterPro" id="IPR036420">
    <property type="entry name" value="BRCT_dom_sf"/>
</dbReference>
<dbReference type="GO" id="GO:0003911">
    <property type="term" value="F:DNA ligase (NAD+) activity"/>
    <property type="evidence" value="ECO:0007669"/>
    <property type="project" value="UniProtKB-EC"/>
</dbReference>
<evidence type="ECO:0000256" key="6">
    <source>
        <dbReference type="ARBA" id="ARBA00022763"/>
    </source>
</evidence>
<dbReference type="SMART" id="SM00532">
    <property type="entry name" value="LIGANc"/>
    <property type="match status" value="1"/>
</dbReference>
<comment type="catalytic activity">
    <reaction evidence="10">
        <text>NAD(+) + (deoxyribonucleotide)n-3'-hydroxyl + 5'-phospho-(deoxyribonucleotide)m = (deoxyribonucleotide)n+m + AMP + beta-nicotinamide D-nucleotide.</text>
        <dbReference type="EC" id="6.5.1.2"/>
    </reaction>
</comment>
<evidence type="ECO:0000256" key="3">
    <source>
        <dbReference type="ARBA" id="ARBA00022679"/>
    </source>
</evidence>
<feature type="region of interest" description="Disordered" evidence="12">
    <location>
        <begin position="322"/>
        <end position="343"/>
    </location>
</feature>
<reference evidence="15" key="1">
    <citation type="journal article" date="2020" name="Nature">
        <title>Giant virus diversity and host interactions through global metagenomics.</title>
        <authorList>
            <person name="Schulz F."/>
            <person name="Roux S."/>
            <person name="Paez-Espino D."/>
            <person name="Jungbluth S."/>
            <person name="Walsh D.A."/>
            <person name="Denef V.J."/>
            <person name="McMahon K.D."/>
            <person name="Konstantinidis K.T."/>
            <person name="Eloe-Fadrosh E.A."/>
            <person name="Kyrpides N.C."/>
            <person name="Woyke T."/>
        </authorList>
    </citation>
    <scope>NUCLEOTIDE SEQUENCE</scope>
    <source>
        <strain evidence="15">GVMAG-M-3300023184-190</strain>
    </source>
</reference>
<keyword evidence="4" id="KW-0548">Nucleotidyltransferase</keyword>
<dbReference type="InterPro" id="IPR027421">
    <property type="entry name" value="DNA_pol_lamdba_lyase_dom_sf"/>
</dbReference>
<dbReference type="GO" id="GO:0006303">
    <property type="term" value="P:double-strand break repair via nonhomologous end joining"/>
    <property type="evidence" value="ECO:0007669"/>
    <property type="project" value="TreeGrafter"/>
</dbReference>
<dbReference type="InterPro" id="IPR022312">
    <property type="entry name" value="DNA_pol_X"/>
</dbReference>
<proteinExistence type="predicted"/>
<dbReference type="SUPFAM" id="SSF56091">
    <property type="entry name" value="DNA ligase/mRNA capping enzyme, catalytic domain"/>
    <property type="match status" value="1"/>
</dbReference>
<evidence type="ECO:0000256" key="7">
    <source>
        <dbReference type="ARBA" id="ARBA00022932"/>
    </source>
</evidence>
<dbReference type="Pfam" id="PF14716">
    <property type="entry name" value="HHH_8"/>
    <property type="match status" value="1"/>
</dbReference>
<evidence type="ECO:0000259" key="14">
    <source>
        <dbReference type="SMART" id="SM00532"/>
    </source>
</evidence>
<dbReference type="Gene3D" id="1.10.150.110">
    <property type="entry name" value="DNA polymerase beta, N-terminal domain-like"/>
    <property type="match status" value="1"/>
</dbReference>
<keyword evidence="7" id="KW-0239">DNA-directed DNA polymerase</keyword>
<dbReference type="InterPro" id="IPR010996">
    <property type="entry name" value="HHH_MUS81"/>
</dbReference>
<dbReference type="GO" id="GO:0003677">
    <property type="term" value="F:DNA binding"/>
    <property type="evidence" value="ECO:0007669"/>
    <property type="project" value="InterPro"/>
</dbReference>
<dbReference type="Pfam" id="PF10391">
    <property type="entry name" value="DNA_pol_lambd_f"/>
    <property type="match status" value="1"/>
</dbReference>
<keyword evidence="6" id="KW-0227">DNA damage</keyword>
<dbReference type="InterPro" id="IPR012340">
    <property type="entry name" value="NA-bd_OB-fold"/>
</dbReference>
<dbReference type="PANTHER" id="PTHR11276">
    <property type="entry name" value="DNA POLYMERASE TYPE-X FAMILY MEMBER"/>
    <property type="match status" value="1"/>
</dbReference>
<dbReference type="InterPro" id="IPR028207">
    <property type="entry name" value="DNA_pol_B_palm_palm"/>
</dbReference>
<evidence type="ECO:0008006" key="16">
    <source>
        <dbReference type="Google" id="ProtNLM"/>
    </source>
</evidence>
<dbReference type="PRINTS" id="PR00869">
    <property type="entry name" value="DNAPOLX"/>
</dbReference>
<feature type="domain" description="NAD-dependent DNA ligase N-terminal" evidence="14">
    <location>
        <begin position="497"/>
        <end position="888"/>
    </location>
</feature>
<comment type="catalytic activity">
    <reaction evidence="11">
        <text>DNA(n) + a 2'-deoxyribonucleoside 5'-triphosphate = DNA(n+1) + diphosphate</text>
        <dbReference type="Rhea" id="RHEA:22508"/>
        <dbReference type="Rhea" id="RHEA-COMP:17339"/>
        <dbReference type="Rhea" id="RHEA-COMP:17340"/>
        <dbReference type="ChEBI" id="CHEBI:33019"/>
        <dbReference type="ChEBI" id="CHEBI:61560"/>
        <dbReference type="ChEBI" id="CHEBI:173112"/>
        <dbReference type="EC" id="2.7.7.7"/>
    </reaction>
</comment>
<dbReference type="InterPro" id="IPR004150">
    <property type="entry name" value="NAD_DNA_ligase_OB"/>
</dbReference>
<dbReference type="Pfam" id="PF01653">
    <property type="entry name" value="DNA_ligase_aden"/>
    <property type="match status" value="1"/>
</dbReference>
<keyword evidence="3" id="KW-0808">Transferase</keyword>
<keyword evidence="8" id="KW-0520">NAD</keyword>
<evidence type="ECO:0000256" key="12">
    <source>
        <dbReference type="SAM" id="MobiDB-lite"/>
    </source>
</evidence>
<evidence type="ECO:0000256" key="10">
    <source>
        <dbReference type="ARBA" id="ARBA00034005"/>
    </source>
</evidence>
<evidence type="ECO:0000256" key="4">
    <source>
        <dbReference type="ARBA" id="ARBA00022695"/>
    </source>
</evidence>
<dbReference type="Pfam" id="PF14791">
    <property type="entry name" value="DNA_pol_B_thumb"/>
    <property type="match status" value="1"/>
</dbReference>
<evidence type="ECO:0000259" key="13">
    <source>
        <dbReference type="SMART" id="SM00483"/>
    </source>
</evidence>
<evidence type="ECO:0000256" key="9">
    <source>
        <dbReference type="ARBA" id="ARBA00023204"/>
    </source>
</evidence>
<name>A0A6C0I337_9ZZZZ</name>
<keyword evidence="1" id="KW-0436">Ligase</keyword>
<feature type="compositionally biased region" description="Basic residues" evidence="12">
    <location>
        <begin position="460"/>
        <end position="472"/>
    </location>
</feature>
<dbReference type="Gene3D" id="1.10.150.20">
    <property type="entry name" value="5' to 3' exonuclease, C-terminal subdomain"/>
    <property type="match status" value="1"/>
</dbReference>
<accession>A0A6C0I337</accession>
<dbReference type="SMART" id="SM00483">
    <property type="entry name" value="POLXc"/>
    <property type="match status" value="1"/>
</dbReference>
<feature type="domain" description="DNA-directed DNA polymerase X" evidence="13">
    <location>
        <begin position="3"/>
        <end position="310"/>
    </location>
</feature>
<dbReference type="CDD" id="cd00141">
    <property type="entry name" value="NT_POLXc"/>
    <property type="match status" value="1"/>
</dbReference>
<feature type="region of interest" description="Disordered" evidence="12">
    <location>
        <begin position="454"/>
        <end position="476"/>
    </location>
</feature>
<dbReference type="InterPro" id="IPR037160">
    <property type="entry name" value="DNA_Pol_thumb_sf"/>
</dbReference>
<dbReference type="PANTHER" id="PTHR11276:SF28">
    <property type="entry name" value="DNA POLYMERASE LAMBDA"/>
    <property type="match status" value="1"/>
</dbReference>
<dbReference type="InterPro" id="IPR002008">
    <property type="entry name" value="DNA_pol_X_beta-like"/>
</dbReference>
<sequence>MERKNEIWAKQLDELSQLMMKKGEVMRSRAYTKAKEAILTMGDVSNVDQLKGIRNIGPSVIEKISEFESTGRIHVIDEERARPENIFTDIFGIGPKKAKELVEKGIVTLEQLREGQKELLNSTQQTGLKYYDDIMERIPRSEIDEYKTILDETFETVRQHGDDRYEIVGSYRRGSADSGDIDVIVTSTDKKIMGRWVTILKEVGIIREVLSQGASKALLITRLHGNSRVCRRVDLLYTTHEEYPFSVLYFTGSKDFNTIMRYQATLAGYSLNEYGITNKITGEKVDRQFKDEKDIFDFLYMKYKLPNERIDGRAVVLETKPHDATNSKGEPVAASPGKKKGKKTLKVVATTPKEVVPVVASPGKKKGKKTLKLVAVATTPKEVVATTPKEVVPVVASPGKKKGKKTIKLVAVATTPKEVVATTPKEVVPVVASPGKKKGKKTLKLVAVATPPLNTSVGSGKKKEKPTRKKELKTKGQAVSTEQMITDFKQNGIGVLEVLSEDQLVSMVTLANDTYYNTQTTLLTDNEYDILKEFIERKFPKNAVLKDIGAPVEKNKVTLPYEMASMDKIKPDTNALSNWKQKYVGPYVLSCKLDGVSGLYSTEGDVPRLYTRGNGIVGQDITHILRVLNLPTNKGIVVRGEFIIPKAVFDSKYASQFANPRNLVAGMINSKTMDAKIHDLHFVAYELIQPHVKPSEQLETLTGLGFEVVQFEKRREITNESLSETLLDWRSKYAYEIDGVIVANDAIYARKSGNPDHAFAFKMVISDQMAEAKVVDVIWTPSKLGYLKPRVRIEPVRLSGVTIEYATGFNGAFIESNKIGIGSIIQIIRSGDVIPHIRSVTVPAEVAKMPTVPYHWNETHVDIVLDDVAGDDTVREKNVTDFFKTIEVDGLSGGNVKRIIAAGFDTVPKILHMSKTDFESVSGFKAKMVEKIYQGIQDKVAAAPLLAIMAGSNLLGRGIGERKMKPILDAFPNILLSGESPSQKETMLRGVSGIGAENARAFVANIPAFLAFLEECGLLEKLTQKVVSAPTISIVEHVLNNKHIVMTKVRDKTIIDALARYGATLDDGIGKHTFVLVVKSKEDVSNKTKYAEQHGIPMMTPEEFIATYLTDR</sequence>
<dbReference type="Pfam" id="PF14792">
    <property type="entry name" value="DNA_pol_B_palm"/>
    <property type="match status" value="1"/>
</dbReference>
<dbReference type="Gene3D" id="3.40.50.10190">
    <property type="entry name" value="BRCT domain"/>
    <property type="match status" value="1"/>
</dbReference>
<dbReference type="Gene3D" id="2.40.50.140">
    <property type="entry name" value="Nucleic acid-binding proteins"/>
    <property type="match status" value="1"/>
</dbReference>
<dbReference type="InterPro" id="IPR002054">
    <property type="entry name" value="DNA-dir_DNA_pol_X"/>
</dbReference>
<dbReference type="SUPFAM" id="SSF81301">
    <property type="entry name" value="Nucleotidyltransferase"/>
    <property type="match status" value="1"/>
</dbReference>
<keyword evidence="2" id="KW-0237">DNA synthesis</keyword>
<dbReference type="EMBL" id="MN740088">
    <property type="protein sequence ID" value="QHT87418.1"/>
    <property type="molecule type" value="Genomic_DNA"/>
</dbReference>
<evidence type="ECO:0000256" key="1">
    <source>
        <dbReference type="ARBA" id="ARBA00022598"/>
    </source>
</evidence>
<keyword evidence="9" id="KW-0234">DNA repair</keyword>
<evidence type="ECO:0000256" key="11">
    <source>
        <dbReference type="ARBA" id="ARBA00049244"/>
    </source>
</evidence>
<dbReference type="SUPFAM" id="SSF47802">
    <property type="entry name" value="DNA polymerase beta, N-terminal domain-like"/>
    <property type="match status" value="1"/>
</dbReference>
<evidence type="ECO:0000256" key="2">
    <source>
        <dbReference type="ARBA" id="ARBA00022634"/>
    </source>
</evidence>
<dbReference type="Pfam" id="PF14520">
    <property type="entry name" value="HHH_5"/>
    <property type="match status" value="1"/>
</dbReference>
<dbReference type="AlphaFoldDB" id="A0A6C0I337"/>
<protein>
    <recommendedName>
        <fullName evidence="16">DNA polymerase beta</fullName>
    </recommendedName>
</protein>
<dbReference type="SUPFAM" id="SSF50249">
    <property type="entry name" value="Nucleic acid-binding proteins"/>
    <property type="match status" value="1"/>
</dbReference>
<dbReference type="InterPro" id="IPR018944">
    <property type="entry name" value="DNA_pol_lambd_fingers_domain"/>
</dbReference>
<dbReference type="Pfam" id="PF03120">
    <property type="entry name" value="OB_DNA_ligase"/>
    <property type="match status" value="1"/>
</dbReference>
<dbReference type="SUPFAM" id="SSF81585">
    <property type="entry name" value="PsbU/PolX domain-like"/>
    <property type="match status" value="1"/>
</dbReference>
<dbReference type="InterPro" id="IPR013840">
    <property type="entry name" value="DNAligase_N"/>
</dbReference>
<dbReference type="PRINTS" id="PR00870">
    <property type="entry name" value="DNAPOLXBETA"/>
</dbReference>
<evidence type="ECO:0000256" key="8">
    <source>
        <dbReference type="ARBA" id="ARBA00023027"/>
    </source>
</evidence>
<dbReference type="GO" id="GO:0005634">
    <property type="term" value="C:nucleus"/>
    <property type="evidence" value="ECO:0007669"/>
    <property type="project" value="TreeGrafter"/>
</dbReference>
<evidence type="ECO:0000256" key="5">
    <source>
        <dbReference type="ARBA" id="ARBA00022705"/>
    </source>
</evidence>
<dbReference type="GO" id="GO:0003887">
    <property type="term" value="F:DNA-directed DNA polymerase activity"/>
    <property type="evidence" value="ECO:0007669"/>
    <property type="project" value="UniProtKB-KW"/>
</dbReference>
<dbReference type="Gene3D" id="3.30.210.10">
    <property type="entry name" value="DNA polymerase, thumb domain"/>
    <property type="match status" value="1"/>
</dbReference>
<keyword evidence="5" id="KW-0235">DNA replication</keyword>
<dbReference type="InterPro" id="IPR029398">
    <property type="entry name" value="PolB_thumb"/>
</dbReference>
<dbReference type="GO" id="GO:0006260">
    <property type="term" value="P:DNA replication"/>
    <property type="evidence" value="ECO:0007669"/>
    <property type="project" value="UniProtKB-KW"/>
</dbReference>
<dbReference type="InterPro" id="IPR013839">
    <property type="entry name" value="DNAligase_adenylation"/>
</dbReference>
<dbReference type="Gene3D" id="3.30.470.30">
    <property type="entry name" value="DNA ligase/mRNA capping enzyme"/>
    <property type="match status" value="1"/>
</dbReference>
<organism evidence="15">
    <name type="scientific">viral metagenome</name>
    <dbReference type="NCBI Taxonomy" id="1070528"/>
    <lineage>
        <taxon>unclassified sequences</taxon>
        <taxon>metagenomes</taxon>
        <taxon>organismal metagenomes</taxon>
    </lineage>
</organism>
<dbReference type="Gene3D" id="3.30.460.10">
    <property type="entry name" value="Beta Polymerase, domain 2"/>
    <property type="match status" value="1"/>
</dbReference>